<proteinExistence type="predicted"/>
<evidence type="ECO:0000313" key="2">
    <source>
        <dbReference type="EMBL" id="CAD2131066.1"/>
    </source>
</evidence>
<evidence type="ECO:0000313" key="3">
    <source>
        <dbReference type="Proteomes" id="UP000580250"/>
    </source>
</evidence>
<dbReference type="AlphaFoldDB" id="A0A6V7TQC9"/>
<reference evidence="2 3" key="1">
    <citation type="submission" date="2020-08" db="EMBL/GenBank/DDBJ databases">
        <authorList>
            <person name="Koutsovoulos G."/>
            <person name="Danchin GJ E."/>
        </authorList>
    </citation>
    <scope>NUCLEOTIDE SEQUENCE [LARGE SCALE GENOMIC DNA]</scope>
</reference>
<comment type="caution">
    <text evidence="2">The sequence shown here is derived from an EMBL/GenBank/DDBJ whole genome shotgun (WGS) entry which is preliminary data.</text>
</comment>
<name>A0A6V7TQC9_MELEN</name>
<keyword evidence="1" id="KW-0812">Transmembrane</keyword>
<evidence type="ECO:0000256" key="1">
    <source>
        <dbReference type="SAM" id="Phobius"/>
    </source>
</evidence>
<sequence>MMKWQVMQCVHIYYSKNEFNSYKFVWSDCPLDLGGGWKSCICGQNLGHPLKQFYFFISFSASSWWSLLFWWRLCGPHR</sequence>
<protein>
    <submittedName>
        <fullName evidence="2">Uncharacterized protein</fullName>
    </submittedName>
</protein>
<organism evidence="2 3">
    <name type="scientific">Meloidogyne enterolobii</name>
    <name type="common">Root-knot nematode worm</name>
    <name type="synonym">Meloidogyne mayaguensis</name>
    <dbReference type="NCBI Taxonomy" id="390850"/>
    <lineage>
        <taxon>Eukaryota</taxon>
        <taxon>Metazoa</taxon>
        <taxon>Ecdysozoa</taxon>
        <taxon>Nematoda</taxon>
        <taxon>Chromadorea</taxon>
        <taxon>Rhabditida</taxon>
        <taxon>Tylenchina</taxon>
        <taxon>Tylenchomorpha</taxon>
        <taxon>Tylenchoidea</taxon>
        <taxon>Meloidogynidae</taxon>
        <taxon>Meloidogyninae</taxon>
        <taxon>Meloidogyne</taxon>
    </lineage>
</organism>
<feature type="transmembrane region" description="Helical" evidence="1">
    <location>
        <begin position="53"/>
        <end position="71"/>
    </location>
</feature>
<accession>A0A6V7TQC9</accession>
<keyword evidence="1" id="KW-1133">Transmembrane helix</keyword>
<dbReference type="Proteomes" id="UP000580250">
    <property type="component" value="Unassembled WGS sequence"/>
</dbReference>
<keyword evidence="1" id="KW-0472">Membrane</keyword>
<dbReference type="EMBL" id="CAJEWN010000010">
    <property type="protein sequence ID" value="CAD2131066.1"/>
    <property type="molecule type" value="Genomic_DNA"/>
</dbReference>
<gene>
    <name evidence="2" type="ORF">MENT_LOCUS3162</name>
</gene>